<dbReference type="InterPro" id="IPR058792">
    <property type="entry name" value="Beta-barrel_RND_2"/>
</dbReference>
<dbReference type="Gene3D" id="2.40.50.100">
    <property type="match status" value="2"/>
</dbReference>
<dbReference type="InterPro" id="IPR050465">
    <property type="entry name" value="UPF0194_transport"/>
</dbReference>
<evidence type="ECO:0000256" key="1">
    <source>
        <dbReference type="ARBA" id="ARBA00004196"/>
    </source>
</evidence>
<dbReference type="EMBL" id="DSXI01000126">
    <property type="protein sequence ID" value="HGS04543.1"/>
    <property type="molecule type" value="Genomic_DNA"/>
</dbReference>
<dbReference type="PANTHER" id="PTHR32347">
    <property type="entry name" value="EFFLUX SYSTEM COMPONENT YKNX-RELATED"/>
    <property type="match status" value="1"/>
</dbReference>
<dbReference type="Gene3D" id="2.40.30.170">
    <property type="match status" value="1"/>
</dbReference>
<evidence type="ECO:0000259" key="5">
    <source>
        <dbReference type="Pfam" id="PF25876"/>
    </source>
</evidence>
<feature type="domain" description="CusB-like beta-barrel" evidence="7">
    <location>
        <begin position="201"/>
        <end position="274"/>
    </location>
</feature>
<dbReference type="AlphaFoldDB" id="A0A7V4LCB9"/>
<comment type="caution">
    <text evidence="8">The sequence shown here is derived from an EMBL/GenBank/DDBJ whole genome shotgun (WGS) entry which is preliminary data.</text>
</comment>
<dbReference type="Pfam" id="PF25876">
    <property type="entry name" value="HH_MFP_RND"/>
    <property type="match status" value="1"/>
</dbReference>
<evidence type="ECO:0000259" key="6">
    <source>
        <dbReference type="Pfam" id="PF25917"/>
    </source>
</evidence>
<gene>
    <name evidence="8" type="ORF">ENT08_02200</name>
</gene>
<feature type="domain" description="Multidrug resistance protein MdtA-like barrel-sandwich hybrid" evidence="6">
    <location>
        <begin position="14"/>
        <end position="185"/>
    </location>
</feature>
<sequence>MASISATGTIQPEEVVDVGAQVAGKIVSFGLDKHGKPVDYGSEVEAGTVLARIDDSLYAADVAQAKAQVAQAKANAQRAEADLGQLKAKLFQAERDWQRAKKLGPSDALSQSDYDAALSAYEVAKANLSVGQAAVAQAKEAVAQAQANLRRSMQNLDYCTITSPVKGVIIDRRVNIGQTVVASLNAPSLFLIAKDLKRLQVWAAVNEADIGAIRPGQPVQFTVDAHPGVTFQGEVGKIRLNATMTQNVVTYTVEVITDNSDGRLIPYLTANLRFIIAERREVLLVPNAALRWTPAPERIAPAYRTQASGKKMGGGAGKGKDGAPSPAEAPQGTLWLAEGAYVRPLKVTRGVTDGALTEVQGPDLKEGLQVVVAEAPVEKKTGDAASPFTPKLFGGSGPRAPH</sequence>
<evidence type="ECO:0000256" key="2">
    <source>
        <dbReference type="ARBA" id="ARBA00023054"/>
    </source>
</evidence>
<evidence type="ECO:0000256" key="3">
    <source>
        <dbReference type="SAM" id="Coils"/>
    </source>
</evidence>
<evidence type="ECO:0000256" key="4">
    <source>
        <dbReference type="SAM" id="MobiDB-lite"/>
    </source>
</evidence>
<organism evidence="8">
    <name type="scientific">Desulfobacca acetoxidans</name>
    <dbReference type="NCBI Taxonomy" id="60893"/>
    <lineage>
        <taxon>Bacteria</taxon>
        <taxon>Pseudomonadati</taxon>
        <taxon>Thermodesulfobacteriota</taxon>
        <taxon>Desulfobaccia</taxon>
        <taxon>Desulfobaccales</taxon>
        <taxon>Desulfobaccaceae</taxon>
        <taxon>Desulfobacca</taxon>
    </lineage>
</organism>
<name>A0A7V4LCB9_9BACT</name>
<dbReference type="SUPFAM" id="SSF111369">
    <property type="entry name" value="HlyD-like secretion proteins"/>
    <property type="match status" value="2"/>
</dbReference>
<feature type="region of interest" description="Disordered" evidence="4">
    <location>
        <begin position="305"/>
        <end position="330"/>
    </location>
</feature>
<protein>
    <submittedName>
        <fullName evidence="8">HlyD family efflux transporter periplasmic adaptor subunit</fullName>
    </submittedName>
</protein>
<dbReference type="Pfam" id="PF25917">
    <property type="entry name" value="BSH_RND"/>
    <property type="match status" value="1"/>
</dbReference>
<evidence type="ECO:0000259" key="7">
    <source>
        <dbReference type="Pfam" id="PF25954"/>
    </source>
</evidence>
<feature type="domain" description="Multidrug resistance protein MdtA-like alpha-helical hairpin" evidence="5">
    <location>
        <begin position="77"/>
        <end position="150"/>
    </location>
</feature>
<keyword evidence="2 3" id="KW-0175">Coiled coil</keyword>
<dbReference type="InterPro" id="IPR058624">
    <property type="entry name" value="MdtA-like_HH"/>
</dbReference>
<evidence type="ECO:0000313" key="8">
    <source>
        <dbReference type="EMBL" id="HGS04543.1"/>
    </source>
</evidence>
<comment type="subcellular location">
    <subcellularLocation>
        <location evidence="1">Cell envelope</location>
    </subcellularLocation>
</comment>
<reference evidence="8" key="1">
    <citation type="journal article" date="2020" name="mSystems">
        <title>Genome- and Community-Level Interaction Insights into Carbon Utilization and Element Cycling Functions of Hydrothermarchaeota in Hydrothermal Sediment.</title>
        <authorList>
            <person name="Zhou Z."/>
            <person name="Liu Y."/>
            <person name="Xu W."/>
            <person name="Pan J."/>
            <person name="Luo Z.H."/>
            <person name="Li M."/>
        </authorList>
    </citation>
    <scope>NUCLEOTIDE SEQUENCE [LARGE SCALE GENOMIC DNA]</scope>
    <source>
        <strain evidence="8">SpSt-548</strain>
    </source>
</reference>
<dbReference type="Pfam" id="PF25954">
    <property type="entry name" value="Beta-barrel_RND_2"/>
    <property type="match status" value="1"/>
</dbReference>
<feature type="region of interest" description="Disordered" evidence="4">
    <location>
        <begin position="380"/>
        <end position="402"/>
    </location>
</feature>
<dbReference type="InterPro" id="IPR058625">
    <property type="entry name" value="MdtA-like_BSH"/>
</dbReference>
<dbReference type="GO" id="GO:0030313">
    <property type="term" value="C:cell envelope"/>
    <property type="evidence" value="ECO:0007669"/>
    <property type="project" value="UniProtKB-SubCell"/>
</dbReference>
<feature type="coiled-coil region" evidence="3">
    <location>
        <begin position="60"/>
        <end position="96"/>
    </location>
</feature>
<proteinExistence type="predicted"/>
<accession>A0A7V4LCB9</accession>
<dbReference type="PANTHER" id="PTHR32347:SF14">
    <property type="entry name" value="EFFLUX SYSTEM COMPONENT YKNX-RELATED"/>
    <property type="match status" value="1"/>
</dbReference>